<organism evidence="2 3">
    <name type="scientific">Hibiscus sabdariffa</name>
    <name type="common">roselle</name>
    <dbReference type="NCBI Taxonomy" id="183260"/>
    <lineage>
        <taxon>Eukaryota</taxon>
        <taxon>Viridiplantae</taxon>
        <taxon>Streptophyta</taxon>
        <taxon>Embryophyta</taxon>
        <taxon>Tracheophyta</taxon>
        <taxon>Spermatophyta</taxon>
        <taxon>Magnoliopsida</taxon>
        <taxon>eudicotyledons</taxon>
        <taxon>Gunneridae</taxon>
        <taxon>Pentapetalae</taxon>
        <taxon>rosids</taxon>
        <taxon>malvids</taxon>
        <taxon>Malvales</taxon>
        <taxon>Malvaceae</taxon>
        <taxon>Malvoideae</taxon>
        <taxon>Hibiscus</taxon>
    </lineage>
</organism>
<dbReference type="EMBL" id="JBBPBM010000066">
    <property type="protein sequence ID" value="KAK8514626.1"/>
    <property type="molecule type" value="Genomic_DNA"/>
</dbReference>
<evidence type="ECO:0000256" key="1">
    <source>
        <dbReference type="SAM" id="MobiDB-lite"/>
    </source>
</evidence>
<name>A0ABR2C5C6_9ROSI</name>
<proteinExistence type="predicted"/>
<feature type="compositionally biased region" description="Polar residues" evidence="1">
    <location>
        <begin position="103"/>
        <end position="123"/>
    </location>
</feature>
<protein>
    <submittedName>
        <fullName evidence="2">Uncharacterized protein</fullName>
    </submittedName>
</protein>
<gene>
    <name evidence="2" type="ORF">V6N12_057525</name>
</gene>
<comment type="caution">
    <text evidence="2">The sequence shown here is derived from an EMBL/GenBank/DDBJ whole genome shotgun (WGS) entry which is preliminary data.</text>
</comment>
<feature type="region of interest" description="Disordered" evidence="1">
    <location>
        <begin position="68"/>
        <end position="136"/>
    </location>
</feature>
<sequence>MKRKDKISKFPSLQFLLLQDCPKMKMFSQGHSNTPLLHKVRLNKWPSKEEERWEGSLESTIQKLFREKHAMIDEHEDSEEVQSNPLTATEFEECENSNEDHSSPSTSTEDQRNLSTSNTQKPVDSNAAPSRFLCVD</sequence>
<reference evidence="2 3" key="1">
    <citation type="journal article" date="2024" name="G3 (Bethesda)">
        <title>Genome assembly of Hibiscus sabdariffa L. provides insights into metabolisms of medicinal natural products.</title>
        <authorList>
            <person name="Kim T."/>
        </authorList>
    </citation>
    <scope>NUCLEOTIDE SEQUENCE [LARGE SCALE GENOMIC DNA]</scope>
    <source>
        <strain evidence="2">TK-2024</strain>
        <tissue evidence="2">Old leaves</tissue>
    </source>
</reference>
<evidence type="ECO:0000313" key="3">
    <source>
        <dbReference type="Proteomes" id="UP001472677"/>
    </source>
</evidence>
<keyword evidence="3" id="KW-1185">Reference proteome</keyword>
<evidence type="ECO:0000313" key="2">
    <source>
        <dbReference type="EMBL" id="KAK8514626.1"/>
    </source>
</evidence>
<dbReference type="Proteomes" id="UP001472677">
    <property type="component" value="Unassembled WGS sequence"/>
</dbReference>
<accession>A0ABR2C5C6</accession>